<organism evidence="1 2">
    <name type="scientific">Candidatus Woesebacteria bacterium GW2011_GWB1_39_12</name>
    <dbReference type="NCBI Taxonomy" id="1618574"/>
    <lineage>
        <taxon>Bacteria</taxon>
        <taxon>Candidatus Woeseibacteriota</taxon>
    </lineage>
</organism>
<evidence type="ECO:0000313" key="1">
    <source>
        <dbReference type="EMBL" id="KKQ99002.1"/>
    </source>
</evidence>
<name>A0A0G0M6Y1_9BACT</name>
<gene>
    <name evidence="1" type="ORF">UT24_C0029G0014</name>
</gene>
<evidence type="ECO:0000313" key="2">
    <source>
        <dbReference type="Proteomes" id="UP000033881"/>
    </source>
</evidence>
<accession>A0A0G0M6Y1</accession>
<dbReference type="EMBL" id="LBWB01000029">
    <property type="protein sequence ID" value="KKQ99002.1"/>
    <property type="molecule type" value="Genomic_DNA"/>
</dbReference>
<comment type="caution">
    <text evidence="1">The sequence shown here is derived from an EMBL/GenBank/DDBJ whole genome shotgun (WGS) entry which is preliminary data.</text>
</comment>
<dbReference type="STRING" id="1618574.UT24_C0029G0014"/>
<protein>
    <submittedName>
        <fullName evidence="1">Uncharacterized protein</fullName>
    </submittedName>
</protein>
<reference evidence="1 2" key="1">
    <citation type="journal article" date="2015" name="Nature">
        <title>rRNA introns, odd ribosomes, and small enigmatic genomes across a large radiation of phyla.</title>
        <authorList>
            <person name="Brown C.T."/>
            <person name="Hug L.A."/>
            <person name="Thomas B.C."/>
            <person name="Sharon I."/>
            <person name="Castelle C.J."/>
            <person name="Singh A."/>
            <person name="Wilkins M.J."/>
            <person name="Williams K.H."/>
            <person name="Banfield J.F."/>
        </authorList>
    </citation>
    <scope>NUCLEOTIDE SEQUENCE [LARGE SCALE GENOMIC DNA]</scope>
</reference>
<dbReference type="AlphaFoldDB" id="A0A0G0M6Y1"/>
<dbReference type="Proteomes" id="UP000033881">
    <property type="component" value="Unassembled WGS sequence"/>
</dbReference>
<sequence length="57" mass="6684">MGREGLTYTPEEMAEFRMDLKIDLDVSKQMVDLLPEGDELRKWHEQRVDYLSKLIGG</sequence>
<proteinExistence type="predicted"/>